<protein>
    <submittedName>
        <fullName evidence="3">YdcF family protein</fullName>
    </submittedName>
</protein>
<dbReference type="Gene3D" id="3.40.50.620">
    <property type="entry name" value="HUPs"/>
    <property type="match status" value="1"/>
</dbReference>
<reference evidence="3 4" key="1">
    <citation type="submission" date="2022-04" db="EMBL/GenBank/DDBJ databases">
        <title>Spirosoma sp. strain RP8 genome sequencing and assembly.</title>
        <authorList>
            <person name="Jung Y."/>
        </authorList>
    </citation>
    <scope>NUCLEOTIDE SEQUENCE [LARGE SCALE GENOMIC DNA]</scope>
    <source>
        <strain evidence="3 4">RP8</strain>
    </source>
</reference>
<dbReference type="Pfam" id="PF02698">
    <property type="entry name" value="DUF218"/>
    <property type="match status" value="1"/>
</dbReference>
<feature type="transmembrane region" description="Helical" evidence="1">
    <location>
        <begin position="40"/>
        <end position="62"/>
    </location>
</feature>
<evidence type="ECO:0000313" key="3">
    <source>
        <dbReference type="EMBL" id="MCK8493072.1"/>
    </source>
</evidence>
<keyword evidence="1" id="KW-1133">Transmembrane helix</keyword>
<feature type="domain" description="DUF218" evidence="2">
    <location>
        <begin position="77"/>
        <end position="249"/>
    </location>
</feature>
<keyword evidence="1" id="KW-0472">Membrane</keyword>
<dbReference type="Proteomes" id="UP001202180">
    <property type="component" value="Unassembled WGS sequence"/>
</dbReference>
<dbReference type="PANTHER" id="PTHR30336:SF4">
    <property type="entry name" value="ENVELOPE BIOGENESIS FACTOR ELYC"/>
    <property type="match status" value="1"/>
</dbReference>
<sequence length="259" mass="29400">MFYFFSKTLYYLLTPAGWLLGALFVALFTRKTILRRRMIIVALIIFYVFGNAFLMNELALWWEYPPTSLAADSTKRVAIVLTGGMINGSKETPDHRFLLNREADRAAQALYLYKTGAVQTILISGGSGDLPFQVKQLSDEGEMTARFLTTAGVRPTDIVLERKSRNTHENALFTAKLLRARFPASQYVLVTSAFHMRRAVACFRKENVSVLPYPAAFRSSRRSFAPTEWLLPNEESFADAYYLVKELVGYTMYSVMGYS</sequence>
<evidence type="ECO:0000313" key="4">
    <source>
        <dbReference type="Proteomes" id="UP001202180"/>
    </source>
</evidence>
<dbReference type="EMBL" id="JALPRF010000002">
    <property type="protein sequence ID" value="MCK8493072.1"/>
    <property type="molecule type" value="Genomic_DNA"/>
</dbReference>
<evidence type="ECO:0000256" key="1">
    <source>
        <dbReference type="SAM" id="Phobius"/>
    </source>
</evidence>
<dbReference type="InterPro" id="IPR003848">
    <property type="entry name" value="DUF218"/>
</dbReference>
<accession>A0ABT0HMH5</accession>
<evidence type="ECO:0000259" key="2">
    <source>
        <dbReference type="Pfam" id="PF02698"/>
    </source>
</evidence>
<name>A0ABT0HMH5_9BACT</name>
<dbReference type="RefSeq" id="WP_248477653.1">
    <property type="nucleotide sequence ID" value="NZ_JALPRF010000002.1"/>
</dbReference>
<dbReference type="InterPro" id="IPR051599">
    <property type="entry name" value="Cell_Envelope_Assoc"/>
</dbReference>
<feature type="transmembrane region" description="Helical" evidence="1">
    <location>
        <begin position="12"/>
        <end position="28"/>
    </location>
</feature>
<dbReference type="PANTHER" id="PTHR30336">
    <property type="entry name" value="INNER MEMBRANE PROTEIN, PROBABLE PERMEASE"/>
    <property type="match status" value="1"/>
</dbReference>
<dbReference type="InterPro" id="IPR014729">
    <property type="entry name" value="Rossmann-like_a/b/a_fold"/>
</dbReference>
<comment type="caution">
    <text evidence="3">The sequence shown here is derived from an EMBL/GenBank/DDBJ whole genome shotgun (WGS) entry which is preliminary data.</text>
</comment>
<dbReference type="CDD" id="cd06259">
    <property type="entry name" value="YdcF-like"/>
    <property type="match status" value="1"/>
</dbReference>
<organism evidence="3 4">
    <name type="scientific">Spirosoma liriopis</name>
    <dbReference type="NCBI Taxonomy" id="2937440"/>
    <lineage>
        <taxon>Bacteria</taxon>
        <taxon>Pseudomonadati</taxon>
        <taxon>Bacteroidota</taxon>
        <taxon>Cytophagia</taxon>
        <taxon>Cytophagales</taxon>
        <taxon>Cytophagaceae</taxon>
        <taxon>Spirosoma</taxon>
    </lineage>
</organism>
<gene>
    <name evidence="3" type="ORF">M0L20_14480</name>
</gene>
<proteinExistence type="predicted"/>
<keyword evidence="1" id="KW-0812">Transmembrane</keyword>
<keyword evidence="4" id="KW-1185">Reference proteome</keyword>